<protein>
    <submittedName>
        <fullName evidence="2">Uncharacterized protein</fullName>
    </submittedName>
</protein>
<gene>
    <name evidence="2" type="ORF">AB5J48_24290</name>
</gene>
<evidence type="ECO:0000313" key="2">
    <source>
        <dbReference type="EMBL" id="XDQ21063.1"/>
    </source>
</evidence>
<feature type="region of interest" description="Disordered" evidence="1">
    <location>
        <begin position="1"/>
        <end position="20"/>
    </location>
</feature>
<dbReference type="EMBL" id="CP163433">
    <property type="protein sequence ID" value="XDQ21063.1"/>
    <property type="molecule type" value="Genomic_DNA"/>
</dbReference>
<dbReference type="RefSeq" id="WP_203350885.1">
    <property type="nucleotide sequence ID" value="NZ_CP163433.1"/>
</dbReference>
<sequence length="194" mass="22262">MQESSSSNDAVEESAPSVEGREIARASLDELETLVSCPDRLSDDWQAWEMIRDLSVGRMRNEDLGADVQLRWVRLALVANRLKRRSGRFDAASILVDDVYVQVFAIYRFGPRCDDPVLDPVETCRAVFREIHERLDDVVAATKAWSSLTKQEILRLRRIKNLLNILAPIMRFIPQEAPEYQALSQWLQIVPRLP</sequence>
<organism evidence="2">
    <name type="scientific">Streptomyces sp. R17</name>
    <dbReference type="NCBI Taxonomy" id="3238626"/>
    <lineage>
        <taxon>Bacteria</taxon>
        <taxon>Bacillati</taxon>
        <taxon>Actinomycetota</taxon>
        <taxon>Actinomycetes</taxon>
        <taxon>Kitasatosporales</taxon>
        <taxon>Streptomycetaceae</taxon>
        <taxon>Streptomyces</taxon>
    </lineage>
</organism>
<name>A0AB39NU88_9ACTN</name>
<dbReference type="AlphaFoldDB" id="A0AB39NU88"/>
<accession>A0AB39NU88</accession>
<proteinExistence type="predicted"/>
<evidence type="ECO:0000256" key="1">
    <source>
        <dbReference type="SAM" id="MobiDB-lite"/>
    </source>
</evidence>
<reference evidence="2" key="1">
    <citation type="submission" date="2024-07" db="EMBL/GenBank/DDBJ databases">
        <authorList>
            <person name="Yu S.T."/>
        </authorList>
    </citation>
    <scope>NUCLEOTIDE SEQUENCE</scope>
    <source>
        <strain evidence="2">R17</strain>
    </source>
</reference>